<accession>A0ABN9L5L0</accession>
<dbReference type="PANTHER" id="PTHR15237">
    <property type="entry name" value="DNA REPAIR PROTEIN RAD9"/>
    <property type="match status" value="1"/>
</dbReference>
<feature type="region of interest" description="Disordered" evidence="1">
    <location>
        <begin position="469"/>
        <end position="488"/>
    </location>
</feature>
<keyword evidence="4" id="KW-1185">Reference proteome</keyword>
<evidence type="ECO:0000313" key="4">
    <source>
        <dbReference type="Proteomes" id="UP001176940"/>
    </source>
</evidence>
<dbReference type="Gene3D" id="3.70.10.10">
    <property type="match status" value="1"/>
</dbReference>
<dbReference type="PANTHER" id="PTHR15237:SF1">
    <property type="entry name" value="CELL CYCLE CHECKPOINT CONTROL PROTEIN RAD9A"/>
    <property type="match status" value="1"/>
</dbReference>
<comment type="caution">
    <text evidence="3">The sequence shown here is derived from an EMBL/GenBank/DDBJ whole genome shotgun (WGS) entry which is preliminary data.</text>
</comment>
<reference evidence="3" key="1">
    <citation type="submission" date="2023-07" db="EMBL/GenBank/DDBJ databases">
        <authorList>
            <person name="Stuckert A."/>
        </authorList>
    </citation>
    <scope>NUCLEOTIDE SEQUENCE</scope>
</reference>
<dbReference type="EMBL" id="CAUEEQ010009794">
    <property type="protein sequence ID" value="CAJ0933781.1"/>
    <property type="molecule type" value="Genomic_DNA"/>
</dbReference>
<dbReference type="SUPFAM" id="SSF55979">
    <property type="entry name" value="DNA clamp"/>
    <property type="match status" value="1"/>
</dbReference>
<dbReference type="InterPro" id="IPR007268">
    <property type="entry name" value="Rad9/Ddc1"/>
</dbReference>
<evidence type="ECO:0000256" key="2">
    <source>
        <dbReference type="SAM" id="SignalP"/>
    </source>
</evidence>
<sequence length="515" mass="56634">MKQMEELWMLWPMIWQCQSFQVCMKAQFATVLCTSEKKNPTEQRPDGVQSNSAASLYSTLSLQRYSIGFRLGSGRAIHSLSRIGEELYLEPLDDGLCLRSVNSSRSAYACFKLAPLFFYAYEATGGGCHCKIYMKSVMSVFRSLPSLEKTVEKCVIKLNTDSSRLVIQLFCKYGVTKTHNLSYQDCESLQAVYNPDSCPNVLRAHARLLSDAVVHFPLTLAEVTLGASPCGKVTLRNYVEEEIDPSKAMLTELSLSREEFLAYQLQEQREITFCLREFRGLLAFAESSSLPISIQFDSAGCPVIFSVDDAVLEAHFVLATLSDAGQASQSQNHRYFIYTIGGTSQISDLTVCTALCQITDLTCSAAGFTVPALSRLCEATSLPAGPGSAAILDPGLEGAGREVRPSQQRDHIALLRGSQGSPQGAPSLRGASLHRRHIAIIFDRGVPGVNVPGAVRDRSWHIVPDVSCDKQLTPGRDRPRSPRERGRSAMTYYPVQGQISPGHLDGIVRLRSQRG</sequence>
<feature type="signal peptide" evidence="2">
    <location>
        <begin position="1"/>
        <end position="19"/>
    </location>
</feature>
<dbReference type="CDD" id="cd00577">
    <property type="entry name" value="PCNA"/>
    <property type="match status" value="1"/>
</dbReference>
<dbReference type="InterPro" id="IPR046938">
    <property type="entry name" value="DNA_clamp_sf"/>
</dbReference>
<name>A0ABN9L5L0_9NEOB</name>
<organism evidence="3 4">
    <name type="scientific">Ranitomeya imitator</name>
    <name type="common">mimic poison frog</name>
    <dbReference type="NCBI Taxonomy" id="111125"/>
    <lineage>
        <taxon>Eukaryota</taxon>
        <taxon>Metazoa</taxon>
        <taxon>Chordata</taxon>
        <taxon>Craniata</taxon>
        <taxon>Vertebrata</taxon>
        <taxon>Euteleostomi</taxon>
        <taxon>Amphibia</taxon>
        <taxon>Batrachia</taxon>
        <taxon>Anura</taxon>
        <taxon>Neobatrachia</taxon>
        <taxon>Hyloidea</taxon>
        <taxon>Dendrobatidae</taxon>
        <taxon>Dendrobatinae</taxon>
        <taxon>Ranitomeya</taxon>
    </lineage>
</organism>
<protein>
    <recommendedName>
        <fullName evidence="5">Cell cycle checkpoint control protein RAD9A</fullName>
    </recommendedName>
</protein>
<evidence type="ECO:0000256" key="1">
    <source>
        <dbReference type="SAM" id="MobiDB-lite"/>
    </source>
</evidence>
<dbReference type="Proteomes" id="UP001176940">
    <property type="component" value="Unassembled WGS sequence"/>
</dbReference>
<keyword evidence="2" id="KW-0732">Signal</keyword>
<feature type="chain" id="PRO_5045355016" description="Cell cycle checkpoint control protein RAD9A" evidence="2">
    <location>
        <begin position="20"/>
        <end position="515"/>
    </location>
</feature>
<gene>
    <name evidence="3" type="ORF">RIMI_LOCUS5659631</name>
</gene>
<evidence type="ECO:0000313" key="3">
    <source>
        <dbReference type="EMBL" id="CAJ0933781.1"/>
    </source>
</evidence>
<feature type="compositionally biased region" description="Basic and acidic residues" evidence="1">
    <location>
        <begin position="475"/>
        <end position="487"/>
    </location>
</feature>
<dbReference type="Pfam" id="PF04139">
    <property type="entry name" value="Rad9"/>
    <property type="match status" value="1"/>
</dbReference>
<proteinExistence type="predicted"/>
<evidence type="ECO:0008006" key="5">
    <source>
        <dbReference type="Google" id="ProtNLM"/>
    </source>
</evidence>